<evidence type="ECO:0000313" key="1">
    <source>
        <dbReference type="EMBL" id="MEX3753559.1"/>
    </source>
</evidence>
<proteinExistence type="predicted"/>
<organism evidence="1 2">
    <name type="scientific">Paraburkholderia phenoliruptrix</name>
    <dbReference type="NCBI Taxonomy" id="252970"/>
    <lineage>
        <taxon>Bacteria</taxon>
        <taxon>Pseudomonadati</taxon>
        <taxon>Pseudomonadota</taxon>
        <taxon>Betaproteobacteria</taxon>
        <taxon>Burkholderiales</taxon>
        <taxon>Burkholderiaceae</taxon>
        <taxon>Paraburkholderia</taxon>
    </lineage>
</organism>
<dbReference type="Proteomes" id="UP001558535">
    <property type="component" value="Unassembled WGS sequence"/>
</dbReference>
<comment type="caution">
    <text evidence="1">The sequence shown here is derived from an EMBL/GenBank/DDBJ whole genome shotgun (WGS) entry which is preliminary data.</text>
</comment>
<evidence type="ECO:0000313" key="2">
    <source>
        <dbReference type="Proteomes" id="UP001558535"/>
    </source>
</evidence>
<dbReference type="EMBL" id="JBFPKE010000015">
    <property type="protein sequence ID" value="MEX3753559.1"/>
    <property type="molecule type" value="Genomic_DNA"/>
</dbReference>
<keyword evidence="2" id="KW-1185">Reference proteome</keyword>
<dbReference type="RefSeq" id="WP_368577157.1">
    <property type="nucleotide sequence ID" value="NZ_JBFPKB010000016.1"/>
</dbReference>
<accession>A0ABV3WK11</accession>
<name>A0ABV3WK11_9BURK</name>
<gene>
    <name evidence="1" type="ORF">AB3X84_26525</name>
</gene>
<sequence>MNEAIPPVPVDDHVFSEWHLERPDVAKQVRSRVITTVPKPDDDRAAFDVAMTEVVAVLKK</sequence>
<reference evidence="1 2" key="1">
    <citation type="submission" date="2024-07" db="EMBL/GenBank/DDBJ databases">
        <title>A survey of Mimosa microsymbionts across Brazilian biomes reveals a high diversity of Paraburkholderia nodulating endemic species, but also that Cupriavidus is common as a symbiont of widespread species.</title>
        <authorList>
            <person name="Rouws L."/>
            <person name="Barauna A."/>
            <person name="Beukes C."/>
            <person name="Rouws J.R.C."/>
            <person name="De Faria S.M."/>
            <person name="Gross E."/>
            <person name="Bueno Dos Reis Junior F."/>
            <person name="Simon M.F."/>
            <person name="Maluk M."/>
            <person name="Odee D.W."/>
            <person name="Kenicer G."/>
            <person name="Young J.P.W."/>
            <person name="Reis V.M."/>
            <person name="Zilli J."/>
            <person name="James E.K."/>
        </authorList>
    </citation>
    <scope>NUCLEOTIDE SEQUENCE [LARGE SCALE GENOMIC DNA]</scope>
    <source>
        <strain evidence="1 2">BR14375</strain>
    </source>
</reference>
<protein>
    <submittedName>
        <fullName evidence="1">Uncharacterized protein</fullName>
    </submittedName>
</protein>